<keyword evidence="1" id="KW-0472">Membrane</keyword>
<reference evidence="3" key="1">
    <citation type="submission" date="2021-06" db="EMBL/GenBank/DDBJ databases">
        <title>Emergence of genetically related NDM-1-producing Providencia rettgeri strains in Argentina.</title>
        <authorList>
            <person name="Pasteran F."/>
            <person name="Meo A."/>
            <person name="Gomez S."/>
            <person name="Derdoy L."/>
            <person name="Albronoz E."/>
            <person name="Faccone D."/>
            <person name="Guerriero L."/>
            <person name="Archuby D."/>
            <person name="Tarzia A."/>
            <person name="Lopez M."/>
            <person name="Corso A."/>
        </authorList>
    </citation>
    <scope>NUCLEOTIDE SEQUENCE</scope>
    <source>
        <strain evidence="3">PreM15628</strain>
    </source>
</reference>
<accession>A0A1B8SY72</accession>
<dbReference type="EMBL" id="JARVQW010000005">
    <property type="protein sequence ID" value="MDH2305983.1"/>
    <property type="molecule type" value="Genomic_DNA"/>
</dbReference>
<dbReference type="PANTHER" id="PTHR38775">
    <property type="entry name" value="INNER MEMBRANE PROTEIN-RELATED"/>
    <property type="match status" value="1"/>
</dbReference>
<dbReference type="Proteomes" id="UP001162044">
    <property type="component" value="Unassembled WGS sequence"/>
</dbReference>
<proteinExistence type="predicted"/>
<feature type="transmembrane region" description="Helical" evidence="1">
    <location>
        <begin position="35"/>
        <end position="55"/>
    </location>
</feature>
<organism evidence="2 4">
    <name type="scientific">Providencia rettgeri</name>
    <dbReference type="NCBI Taxonomy" id="587"/>
    <lineage>
        <taxon>Bacteria</taxon>
        <taxon>Pseudomonadati</taxon>
        <taxon>Pseudomonadota</taxon>
        <taxon>Gammaproteobacteria</taxon>
        <taxon>Enterobacterales</taxon>
        <taxon>Morganellaceae</taxon>
        <taxon>Providencia</taxon>
    </lineage>
</organism>
<protein>
    <submittedName>
        <fullName evidence="2">DUF1145 family protein</fullName>
    </submittedName>
</protein>
<evidence type="ECO:0000313" key="3">
    <source>
        <dbReference type="EMBL" id="QWQ20141.1"/>
    </source>
</evidence>
<dbReference type="NCBIfam" id="NF008158">
    <property type="entry name" value="PRK10910.1"/>
    <property type="match status" value="1"/>
</dbReference>
<reference evidence="2" key="2">
    <citation type="submission" date="2023-04" db="EMBL/GenBank/DDBJ databases">
        <authorList>
            <person name="Li W."/>
        </authorList>
    </citation>
    <scope>NUCLEOTIDE SEQUENCE</scope>
    <source>
        <strain evidence="2">QITACRE101</strain>
    </source>
</reference>
<keyword evidence="1" id="KW-1133">Transmembrane helix</keyword>
<reference evidence="2" key="3">
    <citation type="submission" date="2023-10" db="EMBL/GenBank/DDBJ databases">
        <title>Analysis of Resistance Genes of Carbapenem-resistant Providencia rettgeri.</title>
        <authorList>
            <person name="Liu M."/>
        </authorList>
    </citation>
    <scope>NUCLEOTIDE SEQUENCE</scope>
    <source>
        <strain evidence="2">QITACRE101</strain>
    </source>
</reference>
<feature type="transmembrane region" description="Helical" evidence="1">
    <location>
        <begin position="6"/>
        <end position="23"/>
    </location>
</feature>
<dbReference type="InterPro" id="IPR009525">
    <property type="entry name" value="DUF1145"/>
</dbReference>
<dbReference type="AlphaFoldDB" id="A0A1B8SY72"/>
<dbReference type="RefSeq" id="WP_004908141.1">
    <property type="nucleotide sequence ID" value="NZ_ABEXOC020000016.1"/>
</dbReference>
<keyword evidence="1" id="KW-0812">Transmembrane</keyword>
<dbReference type="PANTHER" id="PTHR38775:SF1">
    <property type="entry name" value="INNER MEMBRANE PROTEIN"/>
    <property type="match status" value="1"/>
</dbReference>
<dbReference type="Pfam" id="PF06611">
    <property type="entry name" value="DUF1145"/>
    <property type="match status" value="1"/>
</dbReference>
<evidence type="ECO:0000313" key="2">
    <source>
        <dbReference type="EMBL" id="MDH2305983.1"/>
    </source>
</evidence>
<evidence type="ECO:0000313" key="4">
    <source>
        <dbReference type="Proteomes" id="UP001162044"/>
    </source>
</evidence>
<gene>
    <name evidence="3" type="ORF">KOF27_16305</name>
    <name evidence="2" type="ORF">QDQ51_11240</name>
</gene>
<name>A0A1B8SY72_PRORE</name>
<sequence length="98" mass="11437">MFINIGRLLMICVWGFMVFNLVHPFPKPLKYFMDIAMVFMVFMHALQTIFLKATLPKGEKISGLVQLRIFFFGVFEMLAMQKKTKAALEEAKKRQSDQ</sequence>
<dbReference type="GeneID" id="93674540"/>
<evidence type="ECO:0000256" key="1">
    <source>
        <dbReference type="SAM" id="Phobius"/>
    </source>
</evidence>
<dbReference type="OrthoDB" id="7062339at2"/>
<dbReference type="EMBL" id="CP076405">
    <property type="protein sequence ID" value="QWQ20141.1"/>
    <property type="molecule type" value="Genomic_DNA"/>
</dbReference>
<dbReference type="OMA" id="FGITCMM"/>
<dbReference type="Proteomes" id="UP000682358">
    <property type="component" value="Chromosome"/>
</dbReference>